<dbReference type="Gene3D" id="3.90.320.10">
    <property type="match status" value="1"/>
</dbReference>
<evidence type="ECO:0000313" key="2">
    <source>
        <dbReference type="EMBL" id="QGZ16146.1"/>
    </source>
</evidence>
<accession>A0A6B9JAZ4</accession>
<dbReference type="Proteomes" id="UP000433471">
    <property type="component" value="Segment"/>
</dbReference>
<evidence type="ECO:0000313" key="3">
    <source>
        <dbReference type="Proteomes" id="UP000433471"/>
    </source>
</evidence>
<reference evidence="2 3" key="1">
    <citation type="submission" date="2019-11" db="EMBL/GenBank/DDBJ databases">
        <title>Characterization of a novel member of the family Ackermannviridae.</title>
        <authorList>
            <person name="Maina A.N."/>
            <person name="Mwaura F.B."/>
            <person name="Jumba M."/>
        </authorList>
    </citation>
    <scope>NUCLEOTIDE SEQUENCE [LARGE SCALE GENOMIC DNA]</scope>
</reference>
<dbReference type="PANTHER" id="PTHR31340">
    <property type="entry name" value="MITOCHONDRIAL GENOME MAINTENANCE EXONUCLEASE 1"/>
    <property type="match status" value="1"/>
</dbReference>
<dbReference type="EMBL" id="MN718199">
    <property type="protein sequence ID" value="QGZ16146.1"/>
    <property type="molecule type" value="Genomic_DNA"/>
</dbReference>
<proteinExistence type="predicted"/>
<organism evidence="2 3">
    <name type="scientific">Vibrio phage vB_VchM_Kuja</name>
    <dbReference type="NCBI Taxonomy" id="2686437"/>
    <lineage>
        <taxon>Viruses</taxon>
        <taxon>Duplodnaviria</taxon>
        <taxon>Heunggongvirae</taxon>
        <taxon>Uroviricota</taxon>
        <taxon>Caudoviricetes</taxon>
        <taxon>Pantevenvirales</taxon>
        <taxon>Ackermannviridae</taxon>
        <taxon>Kujavirus</taxon>
        <taxon>Kujavirus kuja</taxon>
    </lineage>
</organism>
<evidence type="ECO:0000259" key="1">
    <source>
        <dbReference type="Pfam" id="PF12705"/>
    </source>
</evidence>
<gene>
    <name evidence="2" type="ORF">Kuja_1550</name>
</gene>
<sequence>MRLTPYNVRPKDFEHDIIPYVELESVTTDSGRFYTLPDGVTKFHSMTTMLSATSDHTWLEKWRQRIGEEAAAIETQRCADRGEAVHLSCELYIKNKPMELVLESCEGYVRLFVQLKPWIDKHVGLVIAQEIPLYSYKLKLAGRVDLVCYWLHEGRYKLAIVDFKTSNWFKSPNEIEDYQTQLCGYATMLYEMTGLKPELLVNIIATESRPTANVAYFTPQESLPLLAKRIKQFRDLLDIQ</sequence>
<dbReference type="Pfam" id="PF12705">
    <property type="entry name" value="PDDEXK_1"/>
    <property type="match status" value="1"/>
</dbReference>
<dbReference type="PANTHER" id="PTHR31340:SF3">
    <property type="entry name" value="MITOCHONDRIAL GENOME MAINTENANCE EXONUCLEASE 1"/>
    <property type="match status" value="1"/>
</dbReference>
<dbReference type="GO" id="GO:0008297">
    <property type="term" value="F:single-stranded DNA exodeoxyribonuclease activity"/>
    <property type="evidence" value="ECO:0007669"/>
    <property type="project" value="TreeGrafter"/>
</dbReference>
<protein>
    <recommendedName>
        <fullName evidence="1">PD-(D/E)XK endonuclease-like domain-containing protein</fullName>
    </recommendedName>
</protein>
<name>A0A6B9JAZ4_9CAUD</name>
<feature type="domain" description="PD-(D/E)XK endonuclease-like" evidence="1">
    <location>
        <begin position="56"/>
        <end position="196"/>
    </location>
</feature>
<dbReference type="InterPro" id="IPR038726">
    <property type="entry name" value="PDDEXK_AddAB-type"/>
</dbReference>
<keyword evidence="3" id="KW-1185">Reference proteome</keyword>
<dbReference type="InterPro" id="IPR011604">
    <property type="entry name" value="PDDEXK-like_dom_sf"/>
</dbReference>